<dbReference type="HOGENOM" id="CLU_012348_1_2_11"/>
<evidence type="ECO:0000256" key="17">
    <source>
        <dbReference type="HAMAP-Rule" id="MF_01113"/>
    </source>
</evidence>
<dbReference type="AlphaFoldDB" id="D3Q9L7"/>
<dbReference type="InterPro" id="IPR024728">
    <property type="entry name" value="PolY_HhH_motif"/>
</dbReference>
<dbReference type="SUPFAM" id="SSF100879">
    <property type="entry name" value="Lesion bypass DNA polymerase (Y-family), little finger domain"/>
    <property type="match status" value="1"/>
</dbReference>
<dbReference type="GO" id="GO:0003684">
    <property type="term" value="F:damaged DNA binding"/>
    <property type="evidence" value="ECO:0007669"/>
    <property type="project" value="InterPro"/>
</dbReference>
<evidence type="ECO:0000313" key="20">
    <source>
        <dbReference type="Proteomes" id="UP000000844"/>
    </source>
</evidence>
<evidence type="ECO:0000256" key="6">
    <source>
        <dbReference type="ARBA" id="ARBA00022679"/>
    </source>
</evidence>
<protein>
    <recommendedName>
        <fullName evidence="17">DNA polymerase IV</fullName>
        <shortName evidence="17">Pol IV</shortName>
        <ecNumber evidence="17">2.7.7.7</ecNumber>
    </recommendedName>
</protein>
<feature type="site" description="Substrate discrimination" evidence="17">
    <location>
        <position position="34"/>
    </location>
</feature>
<dbReference type="Proteomes" id="UP000000844">
    <property type="component" value="Chromosome"/>
</dbReference>
<evidence type="ECO:0000256" key="1">
    <source>
        <dbReference type="ARBA" id="ARBA00004496"/>
    </source>
</evidence>
<dbReference type="PROSITE" id="PS50173">
    <property type="entry name" value="UMUC"/>
    <property type="match status" value="1"/>
</dbReference>
<dbReference type="GO" id="GO:0009432">
    <property type="term" value="P:SOS response"/>
    <property type="evidence" value="ECO:0007669"/>
    <property type="project" value="TreeGrafter"/>
</dbReference>
<dbReference type="GO" id="GO:0005829">
    <property type="term" value="C:cytosol"/>
    <property type="evidence" value="ECO:0007669"/>
    <property type="project" value="TreeGrafter"/>
</dbReference>
<reference evidence="19 20" key="1">
    <citation type="journal article" date="2009" name="Stand. Genomic Sci.">
        <title>Complete genome sequence of Stackebrandtia nassauensis type strain (LLR-40K-21).</title>
        <authorList>
            <person name="Munk C."/>
            <person name="Lapidus A."/>
            <person name="Copeland A."/>
            <person name="Jando M."/>
            <person name="Mayilraj S."/>
            <person name="Glavina Del Rio T."/>
            <person name="Nolan M."/>
            <person name="Chen F."/>
            <person name="Lucas S."/>
            <person name="Tice H."/>
            <person name="Cheng J.F."/>
            <person name="Han C."/>
            <person name="Detter J.C."/>
            <person name="Bruce D."/>
            <person name="Goodwin L."/>
            <person name="Chain P."/>
            <person name="Pitluck S."/>
            <person name="Goker M."/>
            <person name="Ovchinikova G."/>
            <person name="Pati A."/>
            <person name="Ivanova N."/>
            <person name="Mavromatis K."/>
            <person name="Chen A."/>
            <person name="Palaniappan K."/>
            <person name="Land M."/>
            <person name="Hauser L."/>
            <person name="Chang Y.J."/>
            <person name="Jeffries C.D."/>
            <person name="Bristow J."/>
            <person name="Eisen J.A."/>
            <person name="Markowitz V."/>
            <person name="Hugenholtz P."/>
            <person name="Kyrpides N.C."/>
            <person name="Klenk H.P."/>
        </authorList>
    </citation>
    <scope>NUCLEOTIDE SEQUENCE [LARGE SCALE GENOMIC DNA]</scope>
    <source>
        <strain evidence="20">DSM 44728 / CIP 108903 / NRRL B-16338 / NBRC 102104 / LLR-40K-21</strain>
    </source>
</reference>
<evidence type="ECO:0000256" key="8">
    <source>
        <dbReference type="ARBA" id="ARBA00022705"/>
    </source>
</evidence>
<dbReference type="InterPro" id="IPR043128">
    <property type="entry name" value="Rev_trsase/Diguanyl_cyclase"/>
</dbReference>
<dbReference type="Gene3D" id="3.30.70.270">
    <property type="match status" value="1"/>
</dbReference>
<dbReference type="Pfam" id="PF11798">
    <property type="entry name" value="IMS_HHH"/>
    <property type="match status" value="1"/>
</dbReference>
<comment type="function">
    <text evidence="15 17">Poorly processive, error-prone DNA polymerase involved in untargeted mutagenesis. Copies undamaged DNA at stalled replication forks, which arise in vivo from mismatched or misaligned primer ends. These misaligned primers can be extended by PolIV. Exhibits no 3'-5' exonuclease (proofreading) activity. May be involved in translesional synthesis, in conjunction with the beta clamp from PolIII.</text>
</comment>
<dbReference type="GO" id="GO:0006281">
    <property type="term" value="P:DNA repair"/>
    <property type="evidence" value="ECO:0007669"/>
    <property type="project" value="UniProtKB-UniRule"/>
</dbReference>
<dbReference type="PANTHER" id="PTHR11076:SF33">
    <property type="entry name" value="DNA POLYMERASE KAPPA"/>
    <property type="match status" value="1"/>
</dbReference>
<keyword evidence="20" id="KW-1185">Reference proteome</keyword>
<dbReference type="NCBIfam" id="NF002882">
    <property type="entry name" value="PRK03348.1"/>
    <property type="match status" value="1"/>
</dbReference>
<dbReference type="Gene3D" id="3.30.1490.100">
    <property type="entry name" value="DNA polymerase, Y-family, little finger domain"/>
    <property type="match status" value="1"/>
</dbReference>
<dbReference type="NCBIfam" id="NF003015">
    <property type="entry name" value="PRK03858.1"/>
    <property type="match status" value="1"/>
</dbReference>
<evidence type="ECO:0000256" key="11">
    <source>
        <dbReference type="ARBA" id="ARBA00022842"/>
    </source>
</evidence>
<dbReference type="STRING" id="446470.Snas_4922"/>
<dbReference type="Gene3D" id="1.10.150.20">
    <property type="entry name" value="5' to 3' exonuclease, C-terminal subdomain"/>
    <property type="match status" value="1"/>
</dbReference>
<dbReference type="InterPro" id="IPR050116">
    <property type="entry name" value="DNA_polymerase-Y"/>
</dbReference>
<dbReference type="FunFam" id="3.30.1490.100:FF:000004">
    <property type="entry name" value="DNA polymerase IV"/>
    <property type="match status" value="1"/>
</dbReference>
<evidence type="ECO:0000256" key="14">
    <source>
        <dbReference type="ARBA" id="ARBA00023204"/>
    </source>
</evidence>
<dbReference type="InterPro" id="IPR017961">
    <property type="entry name" value="DNA_pol_Y-fam_little_finger"/>
</dbReference>
<evidence type="ECO:0000256" key="3">
    <source>
        <dbReference type="ARBA" id="ARBA00011245"/>
    </source>
</evidence>
<evidence type="ECO:0000259" key="18">
    <source>
        <dbReference type="PROSITE" id="PS50173"/>
    </source>
</evidence>
<keyword evidence="11 17" id="KW-0460">Magnesium</keyword>
<dbReference type="Pfam" id="PF11799">
    <property type="entry name" value="IMS_C"/>
    <property type="match status" value="1"/>
</dbReference>
<dbReference type="Gene3D" id="3.40.1170.60">
    <property type="match status" value="1"/>
</dbReference>
<feature type="binding site" evidence="17">
    <location>
        <position position="29"/>
    </location>
    <ligand>
        <name>Mg(2+)</name>
        <dbReference type="ChEBI" id="CHEBI:18420"/>
    </ligand>
</feature>
<organism evidence="19 20">
    <name type="scientific">Stackebrandtia nassauensis (strain DSM 44728 / CIP 108903 / NRRL B-16338 / NBRC 102104 / LLR-40K-21)</name>
    <dbReference type="NCBI Taxonomy" id="446470"/>
    <lineage>
        <taxon>Bacteria</taxon>
        <taxon>Bacillati</taxon>
        <taxon>Actinomycetota</taxon>
        <taxon>Actinomycetes</taxon>
        <taxon>Glycomycetales</taxon>
        <taxon>Glycomycetaceae</taxon>
        <taxon>Stackebrandtia</taxon>
    </lineage>
</organism>
<evidence type="ECO:0000256" key="12">
    <source>
        <dbReference type="ARBA" id="ARBA00022932"/>
    </source>
</evidence>
<accession>D3Q9L7</accession>
<feature type="domain" description="UmuC" evidence="18">
    <location>
        <begin position="25"/>
        <end position="205"/>
    </location>
</feature>
<proteinExistence type="inferred from homology"/>
<comment type="similarity">
    <text evidence="2 17">Belongs to the DNA polymerase type-Y family.</text>
</comment>
<dbReference type="EMBL" id="CP001778">
    <property type="protein sequence ID" value="ADD44563.1"/>
    <property type="molecule type" value="Genomic_DNA"/>
</dbReference>
<sequence>MGRTTPSAATSDSFGPDLDDTGCPILHVDMDAFFASVEIARRPALRGKPVVVGGLGPRGVVSAASYEARPYGVNSAMPMAVARKRCPHAVFLHPDGREYSRVSKSVMAIFAEYTPLVEKLSVDEAFLDVGGSARLFGSARAIAAEIRTRVHAEHGITCTVGVAATKFIAKLASTQAKPDGLAVVPRDRILGFLHPLPITALWGVGEKTAAVLRRLGLETVADIAHATQRQLESAVGKASSAHLYALANGLDPRSVETTRVDKSVSAEVTFDADVADADELRKTVLRLSRQVAARARKAAVTGRTVAVKIRYSDFTTLSRSRTLIEPTDLAKEVYTVAAELVTANVTRPVRLIGVRLEGLADSGGRGWQPTLDSPEHGWRDVERAIDTLSDRYGSRIVRPASLLEEEVKDR</sequence>
<keyword evidence="6 17" id="KW-0808">Transferase</keyword>
<evidence type="ECO:0000313" key="19">
    <source>
        <dbReference type="EMBL" id="ADD44563.1"/>
    </source>
</evidence>
<dbReference type="GO" id="GO:0003887">
    <property type="term" value="F:DNA-directed DNA polymerase activity"/>
    <property type="evidence" value="ECO:0007669"/>
    <property type="project" value="UniProtKB-UniRule"/>
</dbReference>
<dbReference type="FunFam" id="3.40.1170.60:FF:000001">
    <property type="entry name" value="DNA polymerase IV"/>
    <property type="match status" value="1"/>
</dbReference>
<keyword evidence="4 17" id="KW-0515">Mutator protein</keyword>
<dbReference type="GO" id="GO:0000287">
    <property type="term" value="F:magnesium ion binding"/>
    <property type="evidence" value="ECO:0007669"/>
    <property type="project" value="UniProtKB-UniRule"/>
</dbReference>
<evidence type="ECO:0000256" key="13">
    <source>
        <dbReference type="ARBA" id="ARBA00023125"/>
    </source>
</evidence>
<gene>
    <name evidence="17" type="primary">dinB</name>
    <name evidence="19" type="ordered locus">Snas_4922</name>
</gene>
<keyword evidence="7 17" id="KW-0548">Nucleotidyltransferase</keyword>
<dbReference type="InterPro" id="IPR043502">
    <property type="entry name" value="DNA/RNA_pol_sf"/>
</dbReference>
<dbReference type="PANTHER" id="PTHR11076">
    <property type="entry name" value="DNA REPAIR POLYMERASE UMUC / TRANSFERASE FAMILY MEMBER"/>
    <property type="match status" value="1"/>
</dbReference>
<dbReference type="InterPro" id="IPR001126">
    <property type="entry name" value="UmuC"/>
</dbReference>
<keyword evidence="10 17" id="KW-0227">DNA damage</keyword>
<dbReference type="NCBIfam" id="NF002677">
    <property type="entry name" value="PRK02406.1"/>
    <property type="match status" value="1"/>
</dbReference>
<keyword evidence="13 17" id="KW-0238">DNA-binding</keyword>
<dbReference type="EC" id="2.7.7.7" evidence="17"/>
<feature type="binding site" evidence="17">
    <location>
        <position position="123"/>
    </location>
    <ligand>
        <name>Mg(2+)</name>
        <dbReference type="ChEBI" id="CHEBI:18420"/>
    </ligand>
</feature>
<evidence type="ECO:0000256" key="16">
    <source>
        <dbReference type="ARBA" id="ARBA00049244"/>
    </source>
</evidence>
<evidence type="ECO:0000256" key="2">
    <source>
        <dbReference type="ARBA" id="ARBA00010945"/>
    </source>
</evidence>
<keyword evidence="12 17" id="KW-0239">DNA-directed DNA polymerase</keyword>
<comment type="cofactor">
    <cofactor evidence="17">
        <name>Mg(2+)</name>
        <dbReference type="ChEBI" id="CHEBI:18420"/>
    </cofactor>
    <text evidence="17">Binds 2 magnesium ions per subunit.</text>
</comment>
<comment type="subcellular location">
    <subcellularLocation>
        <location evidence="1 17">Cytoplasm</location>
    </subcellularLocation>
</comment>
<dbReference type="KEGG" id="sna:Snas_4922"/>
<keyword evidence="5 17" id="KW-0963">Cytoplasm</keyword>
<evidence type="ECO:0000256" key="10">
    <source>
        <dbReference type="ARBA" id="ARBA00022763"/>
    </source>
</evidence>
<comment type="subunit">
    <text evidence="3 17">Monomer.</text>
</comment>
<evidence type="ECO:0000256" key="15">
    <source>
        <dbReference type="ARBA" id="ARBA00025589"/>
    </source>
</evidence>
<comment type="catalytic activity">
    <reaction evidence="16 17">
        <text>DNA(n) + a 2'-deoxyribonucleoside 5'-triphosphate = DNA(n+1) + diphosphate</text>
        <dbReference type="Rhea" id="RHEA:22508"/>
        <dbReference type="Rhea" id="RHEA-COMP:17339"/>
        <dbReference type="Rhea" id="RHEA-COMP:17340"/>
        <dbReference type="ChEBI" id="CHEBI:33019"/>
        <dbReference type="ChEBI" id="CHEBI:61560"/>
        <dbReference type="ChEBI" id="CHEBI:173112"/>
        <dbReference type="EC" id="2.7.7.7"/>
    </reaction>
</comment>
<dbReference type="SUPFAM" id="SSF56672">
    <property type="entry name" value="DNA/RNA polymerases"/>
    <property type="match status" value="1"/>
</dbReference>
<name>D3Q9L7_STANL</name>
<dbReference type="InterPro" id="IPR022880">
    <property type="entry name" value="DNApol_IV"/>
</dbReference>
<evidence type="ECO:0000256" key="5">
    <source>
        <dbReference type="ARBA" id="ARBA00022490"/>
    </source>
</evidence>
<keyword evidence="8 17" id="KW-0235">DNA replication</keyword>
<dbReference type="InterPro" id="IPR036775">
    <property type="entry name" value="DNA_pol_Y-fam_lit_finger_sf"/>
</dbReference>
<evidence type="ECO:0000256" key="4">
    <source>
        <dbReference type="ARBA" id="ARBA00022457"/>
    </source>
</evidence>
<dbReference type="HAMAP" id="MF_01113">
    <property type="entry name" value="DNApol_IV"/>
    <property type="match status" value="1"/>
</dbReference>
<keyword evidence="14 17" id="KW-0234">DNA repair</keyword>
<dbReference type="GO" id="GO:0042276">
    <property type="term" value="P:error-prone translesion synthesis"/>
    <property type="evidence" value="ECO:0007669"/>
    <property type="project" value="TreeGrafter"/>
</dbReference>
<evidence type="ECO:0000256" key="9">
    <source>
        <dbReference type="ARBA" id="ARBA00022723"/>
    </source>
</evidence>
<evidence type="ECO:0000256" key="7">
    <source>
        <dbReference type="ARBA" id="ARBA00022695"/>
    </source>
</evidence>
<dbReference type="Pfam" id="PF00817">
    <property type="entry name" value="IMS"/>
    <property type="match status" value="1"/>
</dbReference>
<feature type="active site" evidence="17">
    <location>
        <position position="124"/>
    </location>
</feature>
<dbReference type="GO" id="GO:0006261">
    <property type="term" value="P:DNA-templated DNA replication"/>
    <property type="evidence" value="ECO:0007669"/>
    <property type="project" value="UniProtKB-UniRule"/>
</dbReference>
<dbReference type="CDD" id="cd03586">
    <property type="entry name" value="PolY_Pol_IV_kappa"/>
    <property type="match status" value="1"/>
</dbReference>
<dbReference type="eggNOG" id="COG0389">
    <property type="taxonomic scope" value="Bacteria"/>
</dbReference>
<keyword evidence="9 17" id="KW-0479">Metal-binding</keyword>
<dbReference type="RefSeq" id="WP_013020134.1">
    <property type="nucleotide sequence ID" value="NC_013947.1"/>
</dbReference>